<proteinExistence type="predicted"/>
<organism evidence="1 2">
    <name type="scientific">Lactuca saligna</name>
    <name type="common">Willowleaf lettuce</name>
    <dbReference type="NCBI Taxonomy" id="75948"/>
    <lineage>
        <taxon>Eukaryota</taxon>
        <taxon>Viridiplantae</taxon>
        <taxon>Streptophyta</taxon>
        <taxon>Embryophyta</taxon>
        <taxon>Tracheophyta</taxon>
        <taxon>Spermatophyta</taxon>
        <taxon>Magnoliopsida</taxon>
        <taxon>eudicotyledons</taxon>
        <taxon>Gunneridae</taxon>
        <taxon>Pentapetalae</taxon>
        <taxon>asterids</taxon>
        <taxon>campanulids</taxon>
        <taxon>Asterales</taxon>
        <taxon>Asteraceae</taxon>
        <taxon>Cichorioideae</taxon>
        <taxon>Cichorieae</taxon>
        <taxon>Lactucinae</taxon>
        <taxon>Lactuca</taxon>
    </lineage>
</organism>
<keyword evidence="2" id="KW-1185">Reference proteome</keyword>
<dbReference type="Proteomes" id="UP001177003">
    <property type="component" value="Chromosome 8"/>
</dbReference>
<gene>
    <name evidence="1" type="ORF">LSALG_LOCUS36177</name>
</gene>
<protein>
    <submittedName>
        <fullName evidence="1">Uncharacterized protein</fullName>
    </submittedName>
</protein>
<dbReference type="EMBL" id="OX465084">
    <property type="protein sequence ID" value="CAI9297350.1"/>
    <property type="molecule type" value="Genomic_DNA"/>
</dbReference>
<evidence type="ECO:0000313" key="1">
    <source>
        <dbReference type="EMBL" id="CAI9297350.1"/>
    </source>
</evidence>
<sequence length="114" mass="13905">MKEKKGNKEQFYKFLFWKHHTFIKRQKAKHWYRGTSGALFFLQPLLLRHHRHGHHHPFHFCSSIILELISYRIYKLRRVYRCLRALGILDSDFPGIIFVDLGLYCKRVYSKITQ</sequence>
<accession>A0AA35ZR43</accession>
<name>A0AA35ZR43_LACSI</name>
<reference evidence="1" key="1">
    <citation type="submission" date="2023-04" db="EMBL/GenBank/DDBJ databases">
        <authorList>
            <person name="Vijverberg K."/>
            <person name="Xiong W."/>
            <person name="Schranz E."/>
        </authorList>
    </citation>
    <scope>NUCLEOTIDE SEQUENCE</scope>
</reference>
<evidence type="ECO:0000313" key="2">
    <source>
        <dbReference type="Proteomes" id="UP001177003"/>
    </source>
</evidence>
<dbReference type="AlphaFoldDB" id="A0AA35ZR43"/>